<dbReference type="Proteomes" id="UP001178507">
    <property type="component" value="Unassembled WGS sequence"/>
</dbReference>
<keyword evidence="5" id="KW-1185">Reference proteome</keyword>
<dbReference type="EMBL" id="CAUJNA010003520">
    <property type="protein sequence ID" value="CAJ1404031.1"/>
    <property type="molecule type" value="Genomic_DNA"/>
</dbReference>
<dbReference type="AlphaFoldDB" id="A0AA36NHN7"/>
<feature type="coiled-coil region" evidence="2">
    <location>
        <begin position="109"/>
        <end position="360"/>
    </location>
</feature>
<evidence type="ECO:0000313" key="5">
    <source>
        <dbReference type="Proteomes" id="UP001178507"/>
    </source>
</evidence>
<sequence>MADSSMNALFATNSCSSSSSAMPQKREDESLDRQIAACSEGGAPKSEQRPRAADDPAFSLKVSVEWKAELQKIRQSVEDPSVSDEEKIRILHEALQQRIDDTRAQEEVKASVQKRLESLSADRERYDAEVQRIATMKVKLEACCREQKEQMNSLAKENQKLAEEERERHSELKEKFQAAIQDVQEKMDAELEVRQGFLKENDDLRSKLQKFNETYEAQEAQLAEQQEAREKEMQAATERLKEHEAMCTASKTNATQLEKQNETLRKTQTVLQNDLQGILKKFDEFSKQVSGSNKRHSECKEEIDSLQAHMEELEKENSELRSSARLSEVAAEQQVMQKQRDALEKLCDNLQKENKGYQQQLREKR</sequence>
<name>A0AA36NHN7_9DINO</name>
<dbReference type="PANTHER" id="PTHR16127">
    <property type="entry name" value="TAXILIN"/>
    <property type="match status" value="1"/>
</dbReference>
<evidence type="ECO:0000256" key="1">
    <source>
        <dbReference type="ARBA" id="ARBA00009550"/>
    </source>
</evidence>
<dbReference type="PANTHER" id="PTHR16127:SF13">
    <property type="entry name" value="GH01188P"/>
    <property type="match status" value="1"/>
</dbReference>
<comment type="similarity">
    <text evidence="1">Belongs to the taxilin family.</text>
</comment>
<protein>
    <submittedName>
        <fullName evidence="4">Uncharacterized protein</fullName>
    </submittedName>
</protein>
<proteinExistence type="inferred from homology"/>
<feature type="compositionally biased region" description="Polar residues" evidence="3">
    <location>
        <begin position="1"/>
        <end position="13"/>
    </location>
</feature>
<dbReference type="InterPro" id="IPR026183">
    <property type="entry name" value="Taxilin_fam"/>
</dbReference>
<comment type="caution">
    <text evidence="4">The sequence shown here is derived from an EMBL/GenBank/DDBJ whole genome shotgun (WGS) entry which is preliminary data.</text>
</comment>
<organism evidence="4 5">
    <name type="scientific">Effrenium voratum</name>
    <dbReference type="NCBI Taxonomy" id="2562239"/>
    <lineage>
        <taxon>Eukaryota</taxon>
        <taxon>Sar</taxon>
        <taxon>Alveolata</taxon>
        <taxon>Dinophyceae</taxon>
        <taxon>Suessiales</taxon>
        <taxon>Symbiodiniaceae</taxon>
        <taxon>Effrenium</taxon>
    </lineage>
</organism>
<evidence type="ECO:0000256" key="3">
    <source>
        <dbReference type="SAM" id="MobiDB-lite"/>
    </source>
</evidence>
<dbReference type="GO" id="GO:0019905">
    <property type="term" value="F:syntaxin binding"/>
    <property type="evidence" value="ECO:0007669"/>
    <property type="project" value="InterPro"/>
</dbReference>
<reference evidence="4" key="1">
    <citation type="submission" date="2023-08" db="EMBL/GenBank/DDBJ databases">
        <authorList>
            <person name="Chen Y."/>
            <person name="Shah S."/>
            <person name="Dougan E. K."/>
            <person name="Thang M."/>
            <person name="Chan C."/>
        </authorList>
    </citation>
    <scope>NUCLEOTIDE SEQUENCE</scope>
</reference>
<keyword evidence="2" id="KW-0175">Coiled coil</keyword>
<evidence type="ECO:0000313" key="4">
    <source>
        <dbReference type="EMBL" id="CAJ1404031.1"/>
    </source>
</evidence>
<feature type="region of interest" description="Disordered" evidence="3">
    <location>
        <begin position="1"/>
        <end position="57"/>
    </location>
</feature>
<evidence type="ECO:0000256" key="2">
    <source>
        <dbReference type="SAM" id="Coils"/>
    </source>
</evidence>
<accession>A0AA36NHN7</accession>
<dbReference type="Pfam" id="PF09728">
    <property type="entry name" value="Taxilin"/>
    <property type="match status" value="1"/>
</dbReference>
<gene>
    <name evidence="4" type="ORF">EVOR1521_LOCUS26569</name>
</gene>